<evidence type="ECO:0000256" key="6">
    <source>
        <dbReference type="ARBA" id="ARBA00049024"/>
    </source>
</evidence>
<dbReference type="PANTHER" id="PTHR11063">
    <property type="entry name" value="GLUTAMATE SEMIALDEHYDE DEHYDROGENASE"/>
    <property type="match status" value="1"/>
</dbReference>
<dbReference type="InterPro" id="IPR015590">
    <property type="entry name" value="Aldehyde_DH_dom"/>
</dbReference>
<accession>A0A7S0QT15</accession>
<dbReference type="PROSITE" id="PS01223">
    <property type="entry name" value="PROA"/>
    <property type="match status" value="1"/>
</dbReference>
<evidence type="ECO:0000256" key="3">
    <source>
        <dbReference type="ARBA" id="ARBA00022650"/>
    </source>
</evidence>
<keyword evidence="4" id="KW-0521">NADP</keyword>
<dbReference type="PANTHER" id="PTHR11063:SF8">
    <property type="entry name" value="DELTA-1-PYRROLINE-5-CARBOXYLATE SYNTHASE"/>
    <property type="match status" value="1"/>
</dbReference>
<dbReference type="AlphaFoldDB" id="A0A7S0QT15"/>
<comment type="similarity">
    <text evidence="8">Belongs to the gamma-glutamyl phosphate reductase family.</text>
</comment>
<comment type="pathway">
    <text evidence="1">Amino-acid biosynthesis; L-proline biosynthesis; L-glutamate 5-semialdehyde from L-glutamate: step 2/2.</text>
</comment>
<feature type="domain" description="Aldehyde dehydrogenase" evidence="11">
    <location>
        <begin position="4"/>
        <end position="106"/>
    </location>
</feature>
<dbReference type="GO" id="GO:0004350">
    <property type="term" value="F:glutamate-5-semialdehyde dehydrogenase activity"/>
    <property type="evidence" value="ECO:0007669"/>
    <property type="project" value="UniProtKB-EC"/>
</dbReference>
<keyword evidence="3" id="KW-0641">Proline biosynthesis</keyword>
<evidence type="ECO:0000256" key="5">
    <source>
        <dbReference type="ARBA" id="ARBA00023002"/>
    </source>
</evidence>
<dbReference type="Pfam" id="PF00171">
    <property type="entry name" value="Aldedh"/>
    <property type="match status" value="2"/>
</dbReference>
<reference evidence="12" key="1">
    <citation type="submission" date="2021-01" db="EMBL/GenBank/DDBJ databases">
        <authorList>
            <person name="Corre E."/>
            <person name="Pelletier E."/>
            <person name="Niang G."/>
            <person name="Scheremetjew M."/>
            <person name="Finn R."/>
            <person name="Kale V."/>
            <person name="Holt S."/>
            <person name="Cochrane G."/>
            <person name="Meng A."/>
            <person name="Brown T."/>
            <person name="Cohen L."/>
        </authorList>
    </citation>
    <scope>NUCLEOTIDE SEQUENCE</scope>
    <source>
        <strain evidence="12">CCAP979/52</strain>
    </source>
</reference>
<dbReference type="SUPFAM" id="SSF53720">
    <property type="entry name" value="ALDH-like"/>
    <property type="match status" value="1"/>
</dbReference>
<dbReference type="NCBIfam" id="NF001221">
    <property type="entry name" value="PRK00197.1"/>
    <property type="match status" value="1"/>
</dbReference>
<keyword evidence="2" id="KW-0028">Amino-acid biosynthesis</keyword>
<evidence type="ECO:0000256" key="4">
    <source>
        <dbReference type="ARBA" id="ARBA00022857"/>
    </source>
</evidence>
<dbReference type="InterPro" id="IPR020593">
    <property type="entry name" value="G-glutamylP_reductase_CS"/>
</dbReference>
<gene>
    <name evidence="12" type="ORF">CCUR1050_LOCUS25054</name>
</gene>
<evidence type="ECO:0000256" key="1">
    <source>
        <dbReference type="ARBA" id="ARBA00004985"/>
    </source>
</evidence>
<evidence type="ECO:0000256" key="7">
    <source>
        <dbReference type="ARBA" id="ARBA00059423"/>
    </source>
</evidence>
<dbReference type="Gene3D" id="3.40.605.10">
    <property type="entry name" value="Aldehyde Dehydrogenase, Chain A, domain 1"/>
    <property type="match status" value="1"/>
</dbReference>
<dbReference type="InterPro" id="IPR016162">
    <property type="entry name" value="Ald_DH_N"/>
</dbReference>
<keyword evidence="5" id="KW-0560">Oxidoreductase</keyword>
<evidence type="ECO:0000256" key="9">
    <source>
        <dbReference type="ARBA" id="ARBA00075718"/>
    </source>
</evidence>
<comment type="function">
    <text evidence="7">Catalyzes the NADPH dependent reduction of L-gamma-glutamyl 5-phosphate into L-glutamate 5-semialdehyde and phosphate. The product spontaneously undergoes cyclization to form 1-pyrroline-5-carboxylate.</text>
</comment>
<evidence type="ECO:0000256" key="2">
    <source>
        <dbReference type="ARBA" id="ARBA00022605"/>
    </source>
</evidence>
<proteinExistence type="inferred from homology"/>
<sequence>MVALLTSREETAELLKMKQYVDLIIPRGSNDFVQYVMRNTDIPVLGHADGICHIFVDSKADLGQAVEIVTDAKTQYPSACNSVETLLVHEAVAGQFLPSFAERAKHEGVELLVCPAAAAILAPFGNAPPECRLPPGGGSYKAATEADWATEYCDKILSIKVVKDVEEAIAHINKYGSRHTDCIVTTDAATARRFQSQVDAAGVYWNCSTRFADGFRYGFGAEVGISTSMMPPRGPVGLDGLVTYRYLMEGQGHVVKTYAGESAKAFTHRDLPR</sequence>
<protein>
    <recommendedName>
        <fullName evidence="10">Glutamate-5-semialdehyde dehydrogenase</fullName>
    </recommendedName>
    <alternativeName>
        <fullName evidence="9">Glutamyl-gamma-semialdehyde dehydrogenase</fullName>
    </alternativeName>
</protein>
<organism evidence="12">
    <name type="scientific">Cryptomonas curvata</name>
    <dbReference type="NCBI Taxonomy" id="233186"/>
    <lineage>
        <taxon>Eukaryota</taxon>
        <taxon>Cryptophyceae</taxon>
        <taxon>Cryptomonadales</taxon>
        <taxon>Cryptomonadaceae</taxon>
        <taxon>Cryptomonas</taxon>
    </lineage>
</organism>
<dbReference type="EMBL" id="HBEZ01045456">
    <property type="protein sequence ID" value="CAD8647538.1"/>
    <property type="molecule type" value="Transcribed_RNA"/>
</dbReference>
<evidence type="ECO:0000259" key="11">
    <source>
        <dbReference type="Pfam" id="PF00171"/>
    </source>
</evidence>
<evidence type="ECO:0000313" key="12">
    <source>
        <dbReference type="EMBL" id="CAD8647538.1"/>
    </source>
</evidence>
<evidence type="ECO:0000256" key="8">
    <source>
        <dbReference type="ARBA" id="ARBA00060997"/>
    </source>
</evidence>
<dbReference type="FunFam" id="3.40.309.10:FF:000006">
    <property type="entry name" value="Gamma-glutamyl phosphate reductase"/>
    <property type="match status" value="1"/>
</dbReference>
<dbReference type="InterPro" id="IPR016161">
    <property type="entry name" value="Ald_DH/histidinol_DH"/>
</dbReference>
<name>A0A7S0QT15_9CRYP</name>
<dbReference type="Gene3D" id="3.40.309.10">
    <property type="entry name" value="Aldehyde Dehydrogenase, Chain A, domain 2"/>
    <property type="match status" value="1"/>
</dbReference>
<evidence type="ECO:0000256" key="10">
    <source>
        <dbReference type="ARBA" id="ARBA00077451"/>
    </source>
</evidence>
<feature type="domain" description="Aldehyde dehydrogenase" evidence="11">
    <location>
        <begin position="150"/>
        <end position="213"/>
    </location>
</feature>
<dbReference type="InterPro" id="IPR016163">
    <property type="entry name" value="Ald_DH_C"/>
</dbReference>
<dbReference type="GO" id="GO:0008652">
    <property type="term" value="P:amino acid biosynthetic process"/>
    <property type="evidence" value="ECO:0007669"/>
    <property type="project" value="UniProtKB-KW"/>
</dbReference>
<comment type="catalytic activity">
    <reaction evidence="6">
        <text>L-glutamate 5-semialdehyde + phosphate + NADP(+) = L-glutamyl 5-phosphate + NADPH + H(+)</text>
        <dbReference type="Rhea" id="RHEA:19541"/>
        <dbReference type="ChEBI" id="CHEBI:15378"/>
        <dbReference type="ChEBI" id="CHEBI:43474"/>
        <dbReference type="ChEBI" id="CHEBI:57783"/>
        <dbReference type="ChEBI" id="CHEBI:58066"/>
        <dbReference type="ChEBI" id="CHEBI:58274"/>
        <dbReference type="ChEBI" id="CHEBI:58349"/>
        <dbReference type="EC" id="1.2.1.41"/>
    </reaction>
</comment>